<dbReference type="PROSITE" id="PS52016">
    <property type="entry name" value="TONB_DEPENDENT_REC_3"/>
    <property type="match status" value="1"/>
</dbReference>
<keyword evidence="4 8" id="KW-1134">Transmembrane beta strand</keyword>
<evidence type="ECO:0000313" key="9">
    <source>
        <dbReference type="EMBL" id="TJZ90643.1"/>
    </source>
</evidence>
<dbReference type="GO" id="GO:0044718">
    <property type="term" value="P:siderophore transmembrane transport"/>
    <property type="evidence" value="ECO:0007669"/>
    <property type="project" value="TreeGrafter"/>
</dbReference>
<keyword evidence="10" id="KW-1185">Reference proteome</keyword>
<dbReference type="GO" id="GO:0015344">
    <property type="term" value="F:siderophore uptake transmembrane transporter activity"/>
    <property type="evidence" value="ECO:0007669"/>
    <property type="project" value="TreeGrafter"/>
</dbReference>
<gene>
    <name evidence="9" type="ORF">FA743_14735</name>
</gene>
<keyword evidence="9" id="KW-0675">Receptor</keyword>
<evidence type="ECO:0000256" key="6">
    <source>
        <dbReference type="ARBA" id="ARBA00023136"/>
    </source>
</evidence>
<keyword evidence="3 8" id="KW-0813">Transport</keyword>
<comment type="subcellular location">
    <subcellularLocation>
        <location evidence="1 8">Cell outer membrane</location>
        <topology evidence="1 8">Multi-pass membrane protein</topology>
    </subcellularLocation>
</comment>
<evidence type="ECO:0000256" key="3">
    <source>
        <dbReference type="ARBA" id="ARBA00022448"/>
    </source>
</evidence>
<keyword evidence="5 8" id="KW-0812">Transmembrane</keyword>
<comment type="similarity">
    <text evidence="2 8">Belongs to the TonB-dependent receptor family.</text>
</comment>
<evidence type="ECO:0000256" key="7">
    <source>
        <dbReference type="ARBA" id="ARBA00023237"/>
    </source>
</evidence>
<organism evidence="9 10">
    <name type="scientific">Paracoccus gahaiensis</name>
    <dbReference type="NCBI Taxonomy" id="1706839"/>
    <lineage>
        <taxon>Bacteria</taxon>
        <taxon>Pseudomonadati</taxon>
        <taxon>Pseudomonadota</taxon>
        <taxon>Alphaproteobacteria</taxon>
        <taxon>Rhodobacterales</taxon>
        <taxon>Paracoccaceae</taxon>
        <taxon>Paracoccus</taxon>
    </lineage>
</organism>
<evidence type="ECO:0000313" key="10">
    <source>
        <dbReference type="Proteomes" id="UP000309747"/>
    </source>
</evidence>
<evidence type="ECO:0000256" key="1">
    <source>
        <dbReference type="ARBA" id="ARBA00004571"/>
    </source>
</evidence>
<proteinExistence type="inferred from homology"/>
<dbReference type="Proteomes" id="UP000309747">
    <property type="component" value="Unassembled WGS sequence"/>
</dbReference>
<keyword evidence="7 8" id="KW-0998">Cell outer membrane</keyword>
<reference evidence="9 10" key="1">
    <citation type="submission" date="2019-04" db="EMBL/GenBank/DDBJ databases">
        <authorList>
            <person name="Li J."/>
        </authorList>
    </citation>
    <scope>NUCLEOTIDE SEQUENCE [LARGE SCALE GENOMIC DNA]</scope>
    <source>
        <strain evidence="9 10">KCTC 42687</strain>
    </source>
</reference>
<protein>
    <submittedName>
        <fullName evidence="9">TonB-dependent receptor</fullName>
    </submittedName>
</protein>
<dbReference type="InterPro" id="IPR036942">
    <property type="entry name" value="Beta-barrel_TonB_sf"/>
</dbReference>
<dbReference type="EMBL" id="SUNI01000015">
    <property type="protein sequence ID" value="TJZ90643.1"/>
    <property type="molecule type" value="Genomic_DNA"/>
</dbReference>
<dbReference type="PANTHER" id="PTHR30069">
    <property type="entry name" value="TONB-DEPENDENT OUTER MEMBRANE RECEPTOR"/>
    <property type="match status" value="1"/>
</dbReference>
<evidence type="ECO:0000256" key="2">
    <source>
        <dbReference type="ARBA" id="ARBA00009810"/>
    </source>
</evidence>
<dbReference type="PANTHER" id="PTHR30069:SF41">
    <property type="entry name" value="HEME_HEMOPEXIN UTILIZATION PROTEIN C"/>
    <property type="match status" value="1"/>
</dbReference>
<evidence type="ECO:0000256" key="5">
    <source>
        <dbReference type="ARBA" id="ARBA00022692"/>
    </source>
</evidence>
<dbReference type="OrthoDB" id="9796221at2"/>
<name>A0A4U0R6K0_9RHOB</name>
<dbReference type="SUPFAM" id="SSF56935">
    <property type="entry name" value="Porins"/>
    <property type="match status" value="1"/>
</dbReference>
<sequence>MTEKTGRNLEAGISYAATDMFAAGDQVSAKLTIFRNHIHDRIERTNAHFPTPAYVNIDRAYLHGGEFEASYVSGGWTLGAAIAVVGGEDQDGADLNSLPNNRLTANASWQVRPSWRVGALRTFAAGRDKPDGSRRAGYGVQDIFATWSPQAGTAQGIEVTLGIDNVTDRSYVPATWLTGPAPGRNVKVTLTRAF</sequence>
<dbReference type="InterPro" id="IPR039426">
    <property type="entry name" value="TonB-dep_rcpt-like"/>
</dbReference>
<comment type="caution">
    <text evidence="9">The sequence shown here is derived from an EMBL/GenBank/DDBJ whole genome shotgun (WGS) entry which is preliminary data.</text>
</comment>
<keyword evidence="6 8" id="KW-0472">Membrane</keyword>
<accession>A0A4U0R6K0</accession>
<evidence type="ECO:0000256" key="4">
    <source>
        <dbReference type="ARBA" id="ARBA00022452"/>
    </source>
</evidence>
<dbReference type="GO" id="GO:0009279">
    <property type="term" value="C:cell outer membrane"/>
    <property type="evidence" value="ECO:0007669"/>
    <property type="project" value="UniProtKB-SubCell"/>
</dbReference>
<dbReference type="Gene3D" id="2.40.170.20">
    <property type="entry name" value="TonB-dependent receptor, beta-barrel domain"/>
    <property type="match status" value="1"/>
</dbReference>
<dbReference type="AlphaFoldDB" id="A0A4U0R6K0"/>
<evidence type="ECO:0000256" key="8">
    <source>
        <dbReference type="PROSITE-ProRule" id="PRU01360"/>
    </source>
</evidence>